<keyword evidence="4 8" id="KW-0032">Aminotransferase</keyword>
<dbReference type="SUPFAM" id="SSF53697">
    <property type="entry name" value="SIS domain"/>
    <property type="match status" value="1"/>
</dbReference>
<dbReference type="Pfam" id="PF01380">
    <property type="entry name" value="SIS"/>
    <property type="match status" value="2"/>
</dbReference>
<evidence type="ECO:0000256" key="1">
    <source>
        <dbReference type="ARBA" id="ARBA00001031"/>
    </source>
</evidence>
<dbReference type="HAMAP" id="MF_00164">
    <property type="entry name" value="GlmS"/>
    <property type="match status" value="1"/>
</dbReference>
<dbReference type="PANTHER" id="PTHR10937:SF0">
    <property type="entry name" value="GLUTAMINE--FRUCTOSE-6-PHOSPHATE TRANSAMINASE (ISOMERIZING)"/>
    <property type="match status" value="1"/>
</dbReference>
<gene>
    <name evidence="8 11" type="primary">glmS</name>
    <name evidence="11" type="ORF">K5H97_29015</name>
</gene>
<keyword evidence="5 8" id="KW-0808">Transferase</keyword>
<dbReference type="InterPro" id="IPR017932">
    <property type="entry name" value="GATase_2_dom"/>
</dbReference>
<comment type="catalytic activity">
    <reaction evidence="1 8">
        <text>D-fructose 6-phosphate + L-glutamine = D-glucosamine 6-phosphate + L-glutamate</text>
        <dbReference type="Rhea" id="RHEA:13237"/>
        <dbReference type="ChEBI" id="CHEBI:29985"/>
        <dbReference type="ChEBI" id="CHEBI:58359"/>
        <dbReference type="ChEBI" id="CHEBI:58725"/>
        <dbReference type="ChEBI" id="CHEBI:61527"/>
        <dbReference type="EC" id="2.6.1.16"/>
    </reaction>
</comment>
<evidence type="ECO:0000256" key="3">
    <source>
        <dbReference type="ARBA" id="ARBA00016090"/>
    </source>
</evidence>
<dbReference type="SUPFAM" id="SSF56235">
    <property type="entry name" value="N-terminal nucleophile aminohydrolases (Ntn hydrolases)"/>
    <property type="match status" value="1"/>
</dbReference>
<dbReference type="PANTHER" id="PTHR10937">
    <property type="entry name" value="GLUCOSAMINE--FRUCTOSE-6-PHOSPHATE AMINOTRANSFERASE, ISOMERIZING"/>
    <property type="match status" value="1"/>
</dbReference>
<feature type="active site" description="Nucleophile; for GATase activity" evidence="8">
    <location>
        <position position="2"/>
    </location>
</feature>
<evidence type="ECO:0000259" key="9">
    <source>
        <dbReference type="PROSITE" id="PS51278"/>
    </source>
</evidence>
<sequence length="611" mass="66406">MCGIVGAVAERNITAILIEGLKRLEYRGYDSAGLAVLNQQGALERRRRIGKVSELEGAVTADPLAGQLGIAHTRWATHGAPTENNAHPHFSGHDVAVVHNGIIENHEELREELRGLGYAFVSQTDTEVIVHLIHHLLKDIPDLTDALKAAVKRLHGAYGLAVISASQPDRLVAARSGSPLVIGLGLGENFLASDQLALRQVTDRFMYLEEGDIAEIRRDQVQIWDQAGHPVQRETVQYHEGAEAAEKGNYRHFMLKEIHEQPTVVQRTLEGRLGKDHVMVQAFGPQAAELFAKVRNVQIVACGTSYHAGMVARYWLESLAGIPCQVEVASEFRYRKVVVQPDTLFVSISQSGETADTLAALRNAKELGFLGSLAICNKGISSLVRESDLTLLTLAGPEIGVASTKAFTTQLVSLMLLTLALGHVRGTLEAGVEAELVDELRRLPARLSEALAMDGVVEKIAELFADKHHTLFLGRGAQYPVAMEGALKLKEISYIHAEAYPAGELKHGPLALVDNDMPVVTVAPNNELLEKLKSNLQEVRARGGELVVFADEQAGMSNGEGTHVINVPHINDALAPILYTIPLQLLSYYVAVLKGTDVDQPRNLAKSVTVE</sequence>
<feature type="domain" description="SIS" evidence="10">
    <location>
        <begin position="287"/>
        <end position="427"/>
    </location>
</feature>
<dbReference type="CDD" id="cd05008">
    <property type="entry name" value="SIS_GlmS_GlmD_1"/>
    <property type="match status" value="1"/>
</dbReference>
<dbReference type="PROSITE" id="PS51464">
    <property type="entry name" value="SIS"/>
    <property type="match status" value="2"/>
</dbReference>
<dbReference type="Gene3D" id="3.40.50.10490">
    <property type="entry name" value="Glucose-6-phosphate isomerase like protein, domain 1"/>
    <property type="match status" value="2"/>
</dbReference>
<dbReference type="PROSITE" id="PS51278">
    <property type="entry name" value="GATASE_TYPE_2"/>
    <property type="match status" value="1"/>
</dbReference>
<keyword evidence="12" id="KW-1185">Reference proteome</keyword>
<evidence type="ECO:0000313" key="12">
    <source>
        <dbReference type="Proteomes" id="UP000825591"/>
    </source>
</evidence>
<keyword evidence="6" id="KW-0677">Repeat</keyword>
<evidence type="ECO:0000256" key="7">
    <source>
        <dbReference type="ARBA" id="ARBA00022962"/>
    </source>
</evidence>
<dbReference type="InterPro" id="IPR005855">
    <property type="entry name" value="GFAT"/>
</dbReference>
<keyword evidence="8" id="KW-0963">Cytoplasm</keyword>
<keyword evidence="7" id="KW-0315">Glutamine amidotransferase</keyword>
<dbReference type="InterPro" id="IPR035490">
    <property type="entry name" value="GlmS/FrlB_SIS"/>
</dbReference>
<reference evidence="11 12" key="1">
    <citation type="submission" date="2021-08" db="EMBL/GenBank/DDBJ databases">
        <title>Bactericidal Effect of Pseudomonas oryziphila sp. nov., a novel Pseudomonas Species Against Xanthomonas oryzae Reduces Disease Severity of Bacterial Leaf Streak of Rice.</title>
        <authorList>
            <person name="Yang R."/>
            <person name="Li S."/>
            <person name="Li Y."/>
            <person name="Yan Y."/>
            <person name="Fang Y."/>
            <person name="Zou L."/>
            <person name="Chen G."/>
        </authorList>
    </citation>
    <scope>NUCLEOTIDE SEQUENCE [LARGE SCALE GENOMIC DNA]</scope>
    <source>
        <strain evidence="11 12">DSM 17497</strain>
    </source>
</reference>
<evidence type="ECO:0000256" key="5">
    <source>
        <dbReference type="ARBA" id="ARBA00022679"/>
    </source>
</evidence>
<dbReference type="InterPro" id="IPR047084">
    <property type="entry name" value="GFAT_N"/>
</dbReference>
<feature type="initiator methionine" description="Removed" evidence="8">
    <location>
        <position position="1"/>
    </location>
</feature>
<evidence type="ECO:0000256" key="8">
    <source>
        <dbReference type="HAMAP-Rule" id="MF_00164"/>
    </source>
</evidence>
<proteinExistence type="inferred from homology"/>
<dbReference type="InterPro" id="IPR001347">
    <property type="entry name" value="SIS_dom"/>
</dbReference>
<feature type="domain" description="SIS" evidence="10">
    <location>
        <begin position="460"/>
        <end position="601"/>
    </location>
</feature>
<name>A0ABX9B099_9PSED</name>
<dbReference type="CDD" id="cd05009">
    <property type="entry name" value="SIS_GlmS_GlmD_2"/>
    <property type="match status" value="1"/>
</dbReference>
<dbReference type="EMBL" id="CP081966">
    <property type="protein sequence ID" value="QZP26761.1"/>
    <property type="molecule type" value="Genomic_DNA"/>
</dbReference>
<accession>A0ABX9B099</accession>
<comment type="subcellular location">
    <subcellularLocation>
        <location evidence="8">Cytoplasm</location>
    </subcellularLocation>
</comment>
<dbReference type="CDD" id="cd00714">
    <property type="entry name" value="GFAT"/>
    <property type="match status" value="1"/>
</dbReference>
<protein>
    <recommendedName>
        <fullName evidence="3 8">Glutamine--fructose-6-phosphate aminotransferase [isomerizing]</fullName>
        <ecNumber evidence="2 8">2.6.1.16</ecNumber>
    </recommendedName>
    <alternativeName>
        <fullName evidence="8">D-fructose-6-phosphate amidotransferase</fullName>
    </alternativeName>
    <alternativeName>
        <fullName evidence="8">GFAT</fullName>
    </alternativeName>
    <alternativeName>
        <fullName evidence="8">Glucosamine-6-phosphate synthase</fullName>
    </alternativeName>
    <alternativeName>
        <fullName evidence="8">Hexosephosphate aminotransferase</fullName>
    </alternativeName>
    <alternativeName>
        <fullName evidence="8">L-glutamine--D-fructose-6-phosphate amidotransferase</fullName>
    </alternativeName>
</protein>
<feature type="domain" description="Glutamine amidotransferase type-2" evidence="9">
    <location>
        <begin position="2"/>
        <end position="219"/>
    </location>
</feature>
<dbReference type="Pfam" id="PF13522">
    <property type="entry name" value="GATase_6"/>
    <property type="match status" value="1"/>
</dbReference>
<evidence type="ECO:0000259" key="10">
    <source>
        <dbReference type="PROSITE" id="PS51464"/>
    </source>
</evidence>
<feature type="active site" description="For Fru-6P isomerization activity" evidence="8">
    <location>
        <position position="606"/>
    </location>
</feature>
<dbReference type="Gene3D" id="3.60.20.10">
    <property type="entry name" value="Glutamine Phosphoribosylpyrophosphate, subunit 1, domain 1"/>
    <property type="match status" value="1"/>
</dbReference>
<dbReference type="NCBIfam" id="NF001484">
    <property type="entry name" value="PRK00331.1"/>
    <property type="match status" value="1"/>
</dbReference>
<dbReference type="RefSeq" id="WP_028690015.1">
    <property type="nucleotide sequence ID" value="NZ_BQIT01000003.1"/>
</dbReference>
<comment type="subunit">
    <text evidence="8">Homodimer.</text>
</comment>
<dbReference type="InterPro" id="IPR046348">
    <property type="entry name" value="SIS_dom_sf"/>
</dbReference>
<dbReference type="Proteomes" id="UP000825591">
    <property type="component" value="Chromosome"/>
</dbReference>
<dbReference type="InterPro" id="IPR029055">
    <property type="entry name" value="Ntn_hydrolases_N"/>
</dbReference>
<evidence type="ECO:0000313" key="11">
    <source>
        <dbReference type="EMBL" id="QZP26761.1"/>
    </source>
</evidence>
<dbReference type="NCBIfam" id="TIGR01135">
    <property type="entry name" value="glmS"/>
    <property type="match status" value="1"/>
</dbReference>
<dbReference type="GO" id="GO:0004360">
    <property type="term" value="F:glutamine-fructose-6-phosphate transaminase (isomerizing) activity"/>
    <property type="evidence" value="ECO:0007669"/>
    <property type="project" value="UniProtKB-EC"/>
</dbReference>
<organism evidence="11 12">
    <name type="scientific">Pseudomonas mosselii</name>
    <dbReference type="NCBI Taxonomy" id="78327"/>
    <lineage>
        <taxon>Bacteria</taxon>
        <taxon>Pseudomonadati</taxon>
        <taxon>Pseudomonadota</taxon>
        <taxon>Gammaproteobacteria</taxon>
        <taxon>Pseudomonadales</taxon>
        <taxon>Pseudomonadaceae</taxon>
        <taxon>Pseudomonas</taxon>
    </lineage>
</organism>
<evidence type="ECO:0000256" key="2">
    <source>
        <dbReference type="ARBA" id="ARBA00012916"/>
    </source>
</evidence>
<evidence type="ECO:0000256" key="6">
    <source>
        <dbReference type="ARBA" id="ARBA00022737"/>
    </source>
</evidence>
<evidence type="ECO:0000256" key="4">
    <source>
        <dbReference type="ARBA" id="ARBA00022576"/>
    </source>
</evidence>
<dbReference type="EC" id="2.6.1.16" evidence="2 8"/>
<comment type="function">
    <text evidence="8">Catalyzes the first step in hexosamine metabolism, converting fructose-6P into glucosamine-6P using glutamine as a nitrogen source.</text>
</comment>
<dbReference type="InterPro" id="IPR035466">
    <property type="entry name" value="GlmS/AgaS_SIS"/>
</dbReference>